<gene>
    <name evidence="1" type="ORF">FOYG_14935</name>
</gene>
<evidence type="ECO:0000313" key="1">
    <source>
        <dbReference type="EMBL" id="EWY82847.1"/>
    </source>
</evidence>
<sequence length="134" mass="15238">MDYLTNREAAIGMRLARAQELEDALTQELDDVLQAQDSLATQSQIEEDAEQYNQAAEQPDPLPSKAYLLIDPTDYAVITPKLESRFDQLRGPPVGEIAFFLRTAVFFPSQYLPWIFTLRHPNAATCPIKQRCEH</sequence>
<accession>W9HKN5</accession>
<dbReference type="HOGENOM" id="CLU_1896274_0_0_1"/>
<dbReference type="OrthoDB" id="5061283at2759"/>
<reference evidence="1 2" key="1">
    <citation type="submission" date="2011-06" db="EMBL/GenBank/DDBJ databases">
        <title>The Genome Sequence of Fusarium oxysporum FOSC 3-a.</title>
        <authorList>
            <consortium name="The Broad Institute Genome Sequencing Platform"/>
            <person name="Ma L.-J."/>
            <person name="Gale L.R."/>
            <person name="Schwartz D.C."/>
            <person name="Zhou S."/>
            <person name="Corby-Kistler H."/>
            <person name="Young S.K."/>
            <person name="Zeng Q."/>
            <person name="Gargeya S."/>
            <person name="Fitzgerald M."/>
            <person name="Haas B."/>
            <person name="Abouelleil A."/>
            <person name="Alvarado L."/>
            <person name="Arachchi H.M."/>
            <person name="Berlin A."/>
            <person name="Brown A."/>
            <person name="Chapman S.B."/>
            <person name="Chen Z."/>
            <person name="Dunbar C."/>
            <person name="Freedman E."/>
            <person name="Gearin G."/>
            <person name="Gellesch M."/>
            <person name="Goldberg J."/>
            <person name="Griggs A."/>
            <person name="Gujja S."/>
            <person name="Heiman D."/>
            <person name="Howarth C."/>
            <person name="Larson L."/>
            <person name="Lui A."/>
            <person name="MacDonald P.J.P."/>
            <person name="Mehta T."/>
            <person name="Montmayeur A."/>
            <person name="Murphy C."/>
            <person name="Neiman D."/>
            <person name="Pearson M."/>
            <person name="Priest M."/>
            <person name="Roberts A."/>
            <person name="Saif S."/>
            <person name="Shea T."/>
            <person name="Shenoy N."/>
            <person name="Sisk P."/>
            <person name="Stolte C."/>
            <person name="Sykes S."/>
            <person name="Wortman J."/>
            <person name="Nusbaum C."/>
            <person name="Birren B."/>
        </authorList>
    </citation>
    <scope>NUCLEOTIDE SEQUENCE [LARGE SCALE GENOMIC DNA]</scope>
    <source>
        <strain evidence="2">FOSC 3-a</strain>
    </source>
</reference>
<organism evidence="1 2">
    <name type="scientific">Fusarium oxysporum NRRL 32931</name>
    <dbReference type="NCBI Taxonomy" id="660029"/>
    <lineage>
        <taxon>Eukaryota</taxon>
        <taxon>Fungi</taxon>
        <taxon>Dikarya</taxon>
        <taxon>Ascomycota</taxon>
        <taxon>Pezizomycotina</taxon>
        <taxon>Sordariomycetes</taxon>
        <taxon>Hypocreomycetidae</taxon>
        <taxon>Hypocreales</taxon>
        <taxon>Nectriaceae</taxon>
        <taxon>Fusarium</taxon>
        <taxon>Fusarium oxysporum species complex</taxon>
    </lineage>
</organism>
<proteinExistence type="predicted"/>
<dbReference type="EMBL" id="JH717848">
    <property type="protein sequence ID" value="EWY82847.1"/>
    <property type="molecule type" value="Genomic_DNA"/>
</dbReference>
<evidence type="ECO:0000313" key="2">
    <source>
        <dbReference type="Proteomes" id="UP000030753"/>
    </source>
</evidence>
<protein>
    <submittedName>
        <fullName evidence="1">Uncharacterized protein</fullName>
    </submittedName>
</protein>
<dbReference type="AlphaFoldDB" id="W9HKN5"/>
<name>W9HKN5_FUSOX</name>
<dbReference type="Proteomes" id="UP000030753">
    <property type="component" value="Unassembled WGS sequence"/>
</dbReference>